<comment type="caution">
    <text evidence="2">The sequence shown here is derived from an EMBL/GenBank/DDBJ whole genome shotgun (WGS) entry which is preliminary data.</text>
</comment>
<evidence type="ECO:0000313" key="3">
    <source>
        <dbReference type="Proteomes" id="UP001353858"/>
    </source>
</evidence>
<protein>
    <recommendedName>
        <fullName evidence="4">Secreted protein</fullName>
    </recommendedName>
</protein>
<sequence>MKLINVVETVLTLIIISSVVNACWRERGSLIGLPQGKNIRQGPVTPLNKHEHLSLKNNNSRKYWCGRKKIGSSLTLIIGIKGYELQCIPSRPE</sequence>
<evidence type="ECO:0000313" key="2">
    <source>
        <dbReference type="EMBL" id="KAK4877549.1"/>
    </source>
</evidence>
<evidence type="ECO:0000256" key="1">
    <source>
        <dbReference type="SAM" id="SignalP"/>
    </source>
</evidence>
<feature type="signal peptide" evidence="1">
    <location>
        <begin position="1"/>
        <end position="22"/>
    </location>
</feature>
<accession>A0AAN7PUD6</accession>
<dbReference type="AlphaFoldDB" id="A0AAN7PUD6"/>
<evidence type="ECO:0008006" key="4">
    <source>
        <dbReference type="Google" id="ProtNLM"/>
    </source>
</evidence>
<proteinExistence type="predicted"/>
<feature type="chain" id="PRO_5042942556" description="Secreted protein" evidence="1">
    <location>
        <begin position="23"/>
        <end position="93"/>
    </location>
</feature>
<gene>
    <name evidence="2" type="ORF">RN001_010055</name>
</gene>
<keyword evidence="3" id="KW-1185">Reference proteome</keyword>
<name>A0AAN7PUD6_9COLE</name>
<organism evidence="2 3">
    <name type="scientific">Aquatica leii</name>
    <dbReference type="NCBI Taxonomy" id="1421715"/>
    <lineage>
        <taxon>Eukaryota</taxon>
        <taxon>Metazoa</taxon>
        <taxon>Ecdysozoa</taxon>
        <taxon>Arthropoda</taxon>
        <taxon>Hexapoda</taxon>
        <taxon>Insecta</taxon>
        <taxon>Pterygota</taxon>
        <taxon>Neoptera</taxon>
        <taxon>Endopterygota</taxon>
        <taxon>Coleoptera</taxon>
        <taxon>Polyphaga</taxon>
        <taxon>Elateriformia</taxon>
        <taxon>Elateroidea</taxon>
        <taxon>Lampyridae</taxon>
        <taxon>Luciolinae</taxon>
        <taxon>Aquatica</taxon>
    </lineage>
</organism>
<dbReference type="EMBL" id="JARPUR010000004">
    <property type="protein sequence ID" value="KAK4877549.1"/>
    <property type="molecule type" value="Genomic_DNA"/>
</dbReference>
<reference evidence="3" key="1">
    <citation type="submission" date="2023-01" db="EMBL/GenBank/DDBJ databases">
        <title>Key to firefly adult light organ development and bioluminescence: homeobox transcription factors regulate luciferase expression and transportation to peroxisome.</title>
        <authorList>
            <person name="Fu X."/>
        </authorList>
    </citation>
    <scope>NUCLEOTIDE SEQUENCE [LARGE SCALE GENOMIC DNA]</scope>
</reference>
<keyword evidence="1" id="KW-0732">Signal</keyword>
<dbReference type="Proteomes" id="UP001353858">
    <property type="component" value="Unassembled WGS sequence"/>
</dbReference>